<evidence type="ECO:0000256" key="5">
    <source>
        <dbReference type="ARBA" id="ARBA00022475"/>
    </source>
</evidence>
<evidence type="ECO:0000259" key="20">
    <source>
        <dbReference type="Pfam" id="PF13807"/>
    </source>
</evidence>
<evidence type="ECO:0000313" key="21">
    <source>
        <dbReference type="EMBL" id="CAA6820367.1"/>
    </source>
</evidence>
<evidence type="ECO:0000256" key="11">
    <source>
        <dbReference type="ARBA" id="ARBA00022840"/>
    </source>
</evidence>
<dbReference type="GO" id="GO:0005524">
    <property type="term" value="F:ATP binding"/>
    <property type="evidence" value="ECO:0007669"/>
    <property type="project" value="UniProtKB-KW"/>
</dbReference>
<dbReference type="GO" id="GO:0042802">
    <property type="term" value="F:identical protein binding"/>
    <property type="evidence" value="ECO:0007669"/>
    <property type="project" value="UniProtKB-ARBA"/>
</dbReference>
<name>A0A6S6TQJ4_9BACT</name>
<keyword evidence="7 21" id="KW-0808">Transferase</keyword>
<keyword evidence="8 17" id="KW-0812">Transmembrane</keyword>
<evidence type="ECO:0000256" key="2">
    <source>
        <dbReference type="ARBA" id="ARBA00007316"/>
    </source>
</evidence>
<dbReference type="AlphaFoldDB" id="A0A6S6TQJ4"/>
<evidence type="ECO:0000256" key="15">
    <source>
        <dbReference type="ARBA" id="ARBA00051245"/>
    </source>
</evidence>
<evidence type="ECO:0000259" key="18">
    <source>
        <dbReference type="Pfam" id="PF02706"/>
    </source>
</evidence>
<dbReference type="SUPFAM" id="SSF52540">
    <property type="entry name" value="P-loop containing nucleoside triphosphate hydrolases"/>
    <property type="match status" value="1"/>
</dbReference>
<feature type="domain" description="Polysaccharide chain length determinant N-terminal" evidence="18">
    <location>
        <begin position="12"/>
        <end position="94"/>
    </location>
</feature>
<evidence type="ECO:0000256" key="6">
    <source>
        <dbReference type="ARBA" id="ARBA00022519"/>
    </source>
</evidence>
<evidence type="ECO:0000256" key="16">
    <source>
        <dbReference type="SAM" id="Coils"/>
    </source>
</evidence>
<evidence type="ECO:0000256" key="7">
    <source>
        <dbReference type="ARBA" id="ARBA00022679"/>
    </source>
</evidence>
<dbReference type="InterPro" id="IPR025669">
    <property type="entry name" value="AAA_dom"/>
</dbReference>
<dbReference type="InterPro" id="IPR005702">
    <property type="entry name" value="Wzc-like_C"/>
</dbReference>
<evidence type="ECO:0000256" key="3">
    <source>
        <dbReference type="ARBA" id="ARBA00008883"/>
    </source>
</evidence>
<dbReference type="InterPro" id="IPR050445">
    <property type="entry name" value="Bact_polysacc_biosynth/exp"/>
</dbReference>
<keyword evidence="12 17" id="KW-1133">Transmembrane helix</keyword>
<keyword evidence="6" id="KW-0997">Cell inner membrane</keyword>
<dbReference type="EMBL" id="CACVAP010000093">
    <property type="protein sequence ID" value="CAA6820367.1"/>
    <property type="molecule type" value="Genomic_DNA"/>
</dbReference>
<dbReference type="FunFam" id="3.40.50.300:FF:000527">
    <property type="entry name" value="Tyrosine-protein kinase etk"/>
    <property type="match status" value="1"/>
</dbReference>
<feature type="transmembrane region" description="Helical" evidence="17">
    <location>
        <begin position="27"/>
        <end position="46"/>
    </location>
</feature>
<dbReference type="GO" id="GO:0005886">
    <property type="term" value="C:plasma membrane"/>
    <property type="evidence" value="ECO:0007669"/>
    <property type="project" value="UniProtKB-SubCell"/>
</dbReference>
<keyword evidence="16" id="KW-0175">Coiled coil</keyword>
<dbReference type="Gene3D" id="3.40.50.300">
    <property type="entry name" value="P-loop containing nucleotide triphosphate hydrolases"/>
    <property type="match status" value="1"/>
</dbReference>
<evidence type="ECO:0000256" key="4">
    <source>
        <dbReference type="ARBA" id="ARBA00011903"/>
    </source>
</evidence>
<evidence type="ECO:0000259" key="19">
    <source>
        <dbReference type="Pfam" id="PF13614"/>
    </source>
</evidence>
<evidence type="ECO:0000256" key="13">
    <source>
        <dbReference type="ARBA" id="ARBA00023136"/>
    </source>
</evidence>
<accession>A0A6S6TQJ4</accession>
<evidence type="ECO:0000256" key="10">
    <source>
        <dbReference type="ARBA" id="ARBA00022777"/>
    </source>
</evidence>
<evidence type="ECO:0000256" key="17">
    <source>
        <dbReference type="SAM" id="Phobius"/>
    </source>
</evidence>
<keyword evidence="10 21" id="KW-0418">Kinase</keyword>
<comment type="similarity">
    <text evidence="2">Belongs to the CpsD/CapB family.</text>
</comment>
<feature type="transmembrane region" description="Helical" evidence="17">
    <location>
        <begin position="503"/>
        <end position="522"/>
    </location>
</feature>
<keyword evidence="9" id="KW-0547">Nucleotide-binding</keyword>
<comment type="similarity">
    <text evidence="3">Belongs to the etk/wzc family.</text>
</comment>
<dbReference type="CDD" id="cd05387">
    <property type="entry name" value="BY-kinase"/>
    <property type="match status" value="1"/>
</dbReference>
<keyword evidence="5" id="KW-1003">Cell membrane</keyword>
<keyword evidence="14" id="KW-0829">Tyrosine-protein kinase</keyword>
<dbReference type="Pfam" id="PF02706">
    <property type="entry name" value="Wzz"/>
    <property type="match status" value="1"/>
</dbReference>
<feature type="domain" description="AAA" evidence="19">
    <location>
        <begin position="593"/>
        <end position="737"/>
    </location>
</feature>
<dbReference type="InterPro" id="IPR032807">
    <property type="entry name" value="GNVR"/>
</dbReference>
<proteinExistence type="inferred from homology"/>
<keyword evidence="11" id="KW-0067">ATP-binding</keyword>
<dbReference type="PANTHER" id="PTHR32309:SF13">
    <property type="entry name" value="FERRIC ENTEROBACTIN TRANSPORT PROTEIN FEPE"/>
    <property type="match status" value="1"/>
</dbReference>
<evidence type="ECO:0000256" key="1">
    <source>
        <dbReference type="ARBA" id="ARBA00004429"/>
    </source>
</evidence>
<gene>
    <name evidence="21" type="ORF">HELGO_WM1482</name>
</gene>
<evidence type="ECO:0000256" key="9">
    <source>
        <dbReference type="ARBA" id="ARBA00022741"/>
    </source>
</evidence>
<dbReference type="Pfam" id="PF13807">
    <property type="entry name" value="GNVR"/>
    <property type="match status" value="1"/>
</dbReference>
<dbReference type="PANTHER" id="PTHR32309">
    <property type="entry name" value="TYROSINE-PROTEIN KINASE"/>
    <property type="match status" value="1"/>
</dbReference>
<dbReference type="InterPro" id="IPR003856">
    <property type="entry name" value="LPS_length_determ_N"/>
</dbReference>
<dbReference type="EC" id="2.7.10.2" evidence="4"/>
<dbReference type="InterPro" id="IPR027417">
    <property type="entry name" value="P-loop_NTPase"/>
</dbReference>
<feature type="domain" description="Tyrosine-protein kinase G-rich" evidence="20">
    <location>
        <begin position="446"/>
        <end position="524"/>
    </location>
</feature>
<organism evidence="21">
    <name type="scientific">uncultured Sulfurovum sp</name>
    <dbReference type="NCBI Taxonomy" id="269237"/>
    <lineage>
        <taxon>Bacteria</taxon>
        <taxon>Pseudomonadati</taxon>
        <taxon>Campylobacterota</taxon>
        <taxon>Epsilonproteobacteria</taxon>
        <taxon>Campylobacterales</taxon>
        <taxon>Sulfurovaceae</taxon>
        <taxon>Sulfurovum</taxon>
        <taxon>environmental samples</taxon>
    </lineage>
</organism>
<feature type="coiled-coil region" evidence="16">
    <location>
        <begin position="279"/>
        <end position="306"/>
    </location>
</feature>
<reference evidence="21" key="1">
    <citation type="submission" date="2020-01" db="EMBL/GenBank/DDBJ databases">
        <authorList>
            <person name="Meier V. D."/>
            <person name="Meier V D."/>
        </authorList>
    </citation>
    <scope>NUCLEOTIDE SEQUENCE</scope>
    <source>
        <strain evidence="21">HLG_WM_MAG_06</strain>
    </source>
</reference>
<comment type="catalytic activity">
    <reaction evidence="15">
        <text>L-tyrosyl-[protein] + ATP = O-phospho-L-tyrosyl-[protein] + ADP + H(+)</text>
        <dbReference type="Rhea" id="RHEA:10596"/>
        <dbReference type="Rhea" id="RHEA-COMP:10136"/>
        <dbReference type="Rhea" id="RHEA-COMP:20101"/>
        <dbReference type="ChEBI" id="CHEBI:15378"/>
        <dbReference type="ChEBI" id="CHEBI:30616"/>
        <dbReference type="ChEBI" id="CHEBI:46858"/>
        <dbReference type="ChEBI" id="CHEBI:61978"/>
        <dbReference type="ChEBI" id="CHEBI:456216"/>
        <dbReference type="EC" id="2.7.10.2"/>
    </reaction>
</comment>
<evidence type="ECO:0000256" key="8">
    <source>
        <dbReference type="ARBA" id="ARBA00022692"/>
    </source>
</evidence>
<dbReference type="Pfam" id="PF13614">
    <property type="entry name" value="AAA_31"/>
    <property type="match status" value="1"/>
</dbReference>
<keyword evidence="13 17" id="KW-0472">Membrane</keyword>
<evidence type="ECO:0000256" key="14">
    <source>
        <dbReference type="ARBA" id="ARBA00023137"/>
    </source>
</evidence>
<dbReference type="NCBIfam" id="TIGR01007">
    <property type="entry name" value="eps_fam"/>
    <property type="match status" value="1"/>
</dbReference>
<dbReference type="GO" id="GO:0004715">
    <property type="term" value="F:non-membrane spanning protein tyrosine kinase activity"/>
    <property type="evidence" value="ECO:0007669"/>
    <property type="project" value="UniProtKB-EC"/>
</dbReference>
<comment type="subcellular location">
    <subcellularLocation>
        <location evidence="1">Cell inner membrane</location>
        <topology evidence="1">Multi-pass membrane protein</topology>
    </subcellularLocation>
</comment>
<protein>
    <recommendedName>
        <fullName evidence="4">non-specific protein-tyrosine kinase</fullName>
        <ecNumber evidence="4">2.7.10.2</ecNumber>
    </recommendedName>
</protein>
<evidence type="ECO:0000256" key="12">
    <source>
        <dbReference type="ARBA" id="ARBA00022989"/>
    </source>
</evidence>
<sequence>MIQHNLNQKTKEFSLATVLSILGKYKWSIILITTIFLIFGLVYIHFKAPVYESYTIIKVKSNTKTVSDDLINNQNSDIGRKDVLEEISLLKTYKINSKPLDIVNFKVQYFKDVAYKKIEIFGDTVPIEIINVNILDTSIIGKMLTITPYKNSYTLSYQTPYKSKLKKSILNSNEFHLEESKNNSYGRIIQNSYVEIKVNQKFNFSQPIHIVLQGEKRDIFAKQIQKKLNITQLERDTSLIKISFQDTIPQRANLYINALTKSFIDYSIQNKNTHNSKTLNFITQELKNIKQELKNSEQKLELHQISKNIVKPSDQGALYIKNLSTIDIDISENKLRKKLISNLINFVQNNYNLDAIAPSVAQLEDANTLALITKLQNNQIKEEELKQDYTNEYPELKNVRNKILAIRTQIEYNLNNLNENINYENTNLLERKKTYEKNMKKLPSKERELVNIRRNYEVKSSMYEYLLKKEAENNIIQLSTFSDYQIIDDAYNSNVPIKPKRSLIILLNTFLGLMIGSVLAFLRYSRNSYISDKEDIEKMTSLPIYGSIPYYKQKKNNLSVHKTLKSPYSESFRTLRTNLQFINTDTTSKSTSILITSTIAGEGKSTSVANLATILEMAKYKTIIVNFDLRKPTLHKFFNINNDKGLSTYLAGQHTLDDIITSTEFANLDIISSGPIPSDPAELILSTKLSSLFKKLKELYEYVIIDTAPIGIISDTKILMQYADLNLIIIREDYARKDFIVTMENMIRKHNFTNVGLILNASKATGGEYGYGYSYEYK</sequence>